<evidence type="ECO:0000313" key="2">
    <source>
        <dbReference type="Proteomes" id="UP000178104"/>
    </source>
</evidence>
<dbReference type="Proteomes" id="UP000178104">
    <property type="component" value="Unassembled WGS sequence"/>
</dbReference>
<proteinExistence type="predicted"/>
<name>A0A1F6XNT1_9BACT</name>
<protein>
    <submittedName>
        <fullName evidence="1">Uncharacterized protein</fullName>
    </submittedName>
</protein>
<reference evidence="1 2" key="1">
    <citation type="journal article" date="2016" name="Nat. Commun.">
        <title>Thousands of microbial genomes shed light on interconnected biogeochemical processes in an aquifer system.</title>
        <authorList>
            <person name="Anantharaman K."/>
            <person name="Brown C.T."/>
            <person name="Hug L.A."/>
            <person name="Sharon I."/>
            <person name="Castelle C.J."/>
            <person name="Probst A.J."/>
            <person name="Thomas B.C."/>
            <person name="Singh A."/>
            <person name="Wilkins M.J."/>
            <person name="Karaoz U."/>
            <person name="Brodie E.L."/>
            <person name="Williams K.H."/>
            <person name="Hubbard S.S."/>
            <person name="Banfield J.F."/>
        </authorList>
    </citation>
    <scope>NUCLEOTIDE SEQUENCE [LARGE SCALE GENOMIC DNA]</scope>
</reference>
<organism evidence="1 2">
    <name type="scientific">Candidatus Nomurabacteria bacterium RIFCSPLOWO2_01_FULL_42_17</name>
    <dbReference type="NCBI Taxonomy" id="1801780"/>
    <lineage>
        <taxon>Bacteria</taxon>
        <taxon>Candidatus Nomuraibacteriota</taxon>
    </lineage>
</organism>
<sequence length="280" mass="31996">MKEIEPTEDVRVKEVIIPEKGNVQEFEKFDKTLFEVKIELLTVADAARALPPEKLNTCVPRTSESHSVLLNGLTGFEVESNLCHRLIEAYRAGNIEALGEIPDHMSKTAEEKKIEIQKLIDAGVYPKEFNVEETVTTFNYTRKFINTITGNSLTNTQVPFGNDTTGDSVKYLEIESGRVMYLLHDLGRTDLESKWNSLLDFIVLRTDEVKKLIISSAEYQQVMSQDDFHGDKNKKRQALRKTYLEMEIKYKDKVIPIAERLGNLNRLVHSFVLKISEGNK</sequence>
<dbReference type="STRING" id="1801780.A2917_00475"/>
<accession>A0A1F6XNT1</accession>
<evidence type="ECO:0000313" key="1">
    <source>
        <dbReference type="EMBL" id="OGI95775.1"/>
    </source>
</evidence>
<comment type="caution">
    <text evidence="1">The sequence shown here is derived from an EMBL/GenBank/DDBJ whole genome shotgun (WGS) entry which is preliminary data.</text>
</comment>
<gene>
    <name evidence="1" type="ORF">A2917_00475</name>
</gene>
<dbReference type="EMBL" id="MFVE01000002">
    <property type="protein sequence ID" value="OGI95775.1"/>
    <property type="molecule type" value="Genomic_DNA"/>
</dbReference>
<dbReference type="AlphaFoldDB" id="A0A1F6XNT1"/>